<comment type="caution">
    <text evidence="2">The sequence shown here is derived from an EMBL/GenBank/DDBJ whole genome shotgun (WGS) entry which is preliminary data.</text>
</comment>
<reference evidence="2 3" key="1">
    <citation type="submission" date="2020-08" db="EMBL/GenBank/DDBJ databases">
        <title>Sequencing the genomes of 1000 actinobacteria strains.</title>
        <authorList>
            <person name="Klenk H.-P."/>
        </authorList>
    </citation>
    <scope>NUCLEOTIDE SEQUENCE [LARGE SCALE GENOMIC DNA]</scope>
    <source>
        <strain evidence="2 3">DSM 45362</strain>
    </source>
</reference>
<dbReference type="EMBL" id="JACHMN010000001">
    <property type="protein sequence ID" value="MBB5867662.1"/>
    <property type="molecule type" value="Genomic_DNA"/>
</dbReference>
<organism evidence="2 3">
    <name type="scientific">Allocatelliglobosispora scoriae</name>
    <dbReference type="NCBI Taxonomy" id="643052"/>
    <lineage>
        <taxon>Bacteria</taxon>
        <taxon>Bacillati</taxon>
        <taxon>Actinomycetota</taxon>
        <taxon>Actinomycetes</taxon>
        <taxon>Micromonosporales</taxon>
        <taxon>Micromonosporaceae</taxon>
        <taxon>Allocatelliglobosispora</taxon>
    </lineage>
</organism>
<dbReference type="AlphaFoldDB" id="A0A841BLN6"/>
<dbReference type="Pfam" id="PF00582">
    <property type="entry name" value="Usp"/>
    <property type="match status" value="1"/>
</dbReference>
<keyword evidence="3" id="KW-1185">Reference proteome</keyword>
<protein>
    <submittedName>
        <fullName evidence="2">Nucleotide-binding universal stress UspA family protein</fullName>
    </submittedName>
</protein>
<dbReference type="Gene3D" id="3.40.50.620">
    <property type="entry name" value="HUPs"/>
    <property type="match status" value="1"/>
</dbReference>
<evidence type="ECO:0000313" key="3">
    <source>
        <dbReference type="Proteomes" id="UP000587527"/>
    </source>
</evidence>
<dbReference type="InterPro" id="IPR014729">
    <property type="entry name" value="Rossmann-like_a/b/a_fold"/>
</dbReference>
<proteinExistence type="predicted"/>
<accession>A0A841BLN6</accession>
<gene>
    <name evidence="2" type="ORF">F4553_001041</name>
</gene>
<evidence type="ECO:0000313" key="2">
    <source>
        <dbReference type="EMBL" id="MBB5867662.1"/>
    </source>
</evidence>
<dbReference type="InterPro" id="IPR006016">
    <property type="entry name" value="UspA"/>
</dbReference>
<name>A0A841BLN6_9ACTN</name>
<evidence type="ECO:0000259" key="1">
    <source>
        <dbReference type="Pfam" id="PF00582"/>
    </source>
</evidence>
<dbReference type="SUPFAM" id="SSF52402">
    <property type="entry name" value="Adenine nucleotide alpha hydrolases-like"/>
    <property type="match status" value="1"/>
</dbReference>
<sequence length="92" mass="8993">MVPPEHIAAGETIVAQAQAAVLAICPALQVTTAVVPSGGAEALIRESADAALLVLGDNGNGSIADLGLGKLGRKVSARANCPIVVIVAGTPT</sequence>
<feature type="domain" description="UspA" evidence="1">
    <location>
        <begin position="11"/>
        <end position="86"/>
    </location>
</feature>
<dbReference type="Proteomes" id="UP000587527">
    <property type="component" value="Unassembled WGS sequence"/>
</dbReference>